<dbReference type="GO" id="GO:0005886">
    <property type="term" value="C:plasma membrane"/>
    <property type="evidence" value="ECO:0007669"/>
    <property type="project" value="UniProtKB-SubCell"/>
</dbReference>
<keyword evidence="8" id="KW-0807">Transducer</keyword>
<evidence type="ECO:0000313" key="12">
    <source>
        <dbReference type="RefSeq" id="XP_026680579.1"/>
    </source>
</evidence>
<name>A0A3Q0J0V3_DIACI</name>
<dbReference type="STRING" id="121845.A0A3Q0J0V3"/>
<evidence type="ECO:0000256" key="3">
    <source>
        <dbReference type="ARBA" id="ARBA00022475"/>
    </source>
</evidence>
<reference evidence="11 12" key="1">
    <citation type="submission" date="2025-04" db="UniProtKB">
        <authorList>
            <consortium name="RefSeq"/>
        </authorList>
    </citation>
    <scope>IDENTIFICATION</scope>
</reference>
<dbReference type="InterPro" id="IPR043458">
    <property type="entry name" value="GPR158/179"/>
</dbReference>
<evidence type="ECO:0000256" key="8">
    <source>
        <dbReference type="ARBA" id="ARBA00023224"/>
    </source>
</evidence>
<keyword evidence="3" id="KW-0472">Membrane</keyword>
<evidence type="ECO:0000259" key="9">
    <source>
        <dbReference type="Pfam" id="PF22572"/>
    </source>
</evidence>
<sequence>MNLLQLDINQCPSMYSTPNAFKDTHKCDRKTSTCVPILGRGYETGGYKCECLQGYEYPFENAITYYDGQLVEAEFTNLVVNTQTR</sequence>
<gene>
    <name evidence="11 12" type="primary">LOC113468110</name>
</gene>
<keyword evidence="10" id="KW-1185">Reference proteome</keyword>
<dbReference type="GeneID" id="113468110"/>
<evidence type="ECO:0000256" key="5">
    <source>
        <dbReference type="ARBA" id="ARBA00023040"/>
    </source>
</evidence>
<dbReference type="AlphaFoldDB" id="A0A3Q0J0V3"/>
<organism evidence="10 11">
    <name type="scientific">Diaphorina citri</name>
    <name type="common">Asian citrus psyllid</name>
    <dbReference type="NCBI Taxonomy" id="121845"/>
    <lineage>
        <taxon>Eukaryota</taxon>
        <taxon>Metazoa</taxon>
        <taxon>Ecdysozoa</taxon>
        <taxon>Arthropoda</taxon>
        <taxon>Hexapoda</taxon>
        <taxon>Insecta</taxon>
        <taxon>Pterygota</taxon>
        <taxon>Neoptera</taxon>
        <taxon>Paraneoptera</taxon>
        <taxon>Hemiptera</taxon>
        <taxon>Sternorrhyncha</taxon>
        <taxon>Psylloidea</taxon>
        <taxon>Psyllidae</taxon>
        <taxon>Diaphorininae</taxon>
        <taxon>Diaphorina</taxon>
    </lineage>
</organism>
<proteinExistence type="inferred from homology"/>
<dbReference type="PANTHER" id="PTHR32546:SF26">
    <property type="entry name" value="SMOG, ISOFORM D"/>
    <property type="match status" value="1"/>
</dbReference>
<dbReference type="PANTHER" id="PTHR32546">
    <property type="entry name" value="G-PROTEIN COUPLED RECEPTOR 158-RELATED"/>
    <property type="match status" value="1"/>
</dbReference>
<comment type="subcellular location">
    <subcellularLocation>
        <location evidence="1">Cell membrane</location>
        <topology evidence="1">Multi-pass membrane protein</topology>
    </subcellularLocation>
</comment>
<evidence type="ECO:0000256" key="2">
    <source>
        <dbReference type="ARBA" id="ARBA00007242"/>
    </source>
</evidence>
<dbReference type="RefSeq" id="XP_026680578.1">
    <property type="nucleotide sequence ID" value="XM_026824777.1"/>
</dbReference>
<evidence type="ECO:0000313" key="11">
    <source>
        <dbReference type="RefSeq" id="XP_026680578.1"/>
    </source>
</evidence>
<comment type="similarity">
    <text evidence="2">Belongs to the G-protein coupled receptor 3 family.</text>
</comment>
<dbReference type="GO" id="GO:0004930">
    <property type="term" value="F:G protein-coupled receptor activity"/>
    <property type="evidence" value="ECO:0007669"/>
    <property type="project" value="UniProtKB-KW"/>
</dbReference>
<dbReference type="Proteomes" id="UP000079169">
    <property type="component" value="Unplaced"/>
</dbReference>
<dbReference type="InterPro" id="IPR054714">
    <property type="entry name" value="GPR158_179_extracellular"/>
</dbReference>
<dbReference type="KEGG" id="dci:113468110"/>
<evidence type="ECO:0000313" key="10">
    <source>
        <dbReference type="Proteomes" id="UP000079169"/>
    </source>
</evidence>
<keyword evidence="3" id="KW-1003">Cell membrane</keyword>
<feature type="domain" description="GPR158/179 extracellular" evidence="9">
    <location>
        <begin position="2"/>
        <end position="55"/>
    </location>
</feature>
<accession>A0A3Q0J0V3</accession>
<evidence type="ECO:0000256" key="7">
    <source>
        <dbReference type="ARBA" id="ARBA00023180"/>
    </source>
</evidence>
<protein>
    <submittedName>
        <fullName evidence="11">Probable G-protein coupled receptor 158 isoform X1</fullName>
    </submittedName>
    <submittedName>
        <fullName evidence="12">Probable G-protein coupled receptor 158 isoform X2</fullName>
    </submittedName>
</protein>
<keyword evidence="5" id="KW-0297">G-protein coupled receptor</keyword>
<keyword evidence="4" id="KW-0732">Signal</keyword>
<dbReference type="Pfam" id="PF22572">
    <property type="entry name" value="GPR158_179_EC"/>
    <property type="match status" value="1"/>
</dbReference>
<evidence type="ECO:0000256" key="1">
    <source>
        <dbReference type="ARBA" id="ARBA00004651"/>
    </source>
</evidence>
<dbReference type="PaxDb" id="121845-A0A3Q0J0V3"/>
<keyword evidence="6 11" id="KW-0675">Receptor</keyword>
<keyword evidence="7" id="KW-0325">Glycoprotein</keyword>
<evidence type="ECO:0000256" key="6">
    <source>
        <dbReference type="ARBA" id="ARBA00023170"/>
    </source>
</evidence>
<dbReference type="RefSeq" id="XP_026680579.1">
    <property type="nucleotide sequence ID" value="XM_026824778.1"/>
</dbReference>
<evidence type="ECO:0000256" key="4">
    <source>
        <dbReference type="ARBA" id="ARBA00022729"/>
    </source>
</evidence>